<dbReference type="Pfam" id="PF05699">
    <property type="entry name" value="Dimer_Tnp_hAT"/>
    <property type="match status" value="1"/>
</dbReference>
<evidence type="ECO:0000256" key="8">
    <source>
        <dbReference type="ARBA" id="ARBA00023242"/>
    </source>
</evidence>
<keyword evidence="3 9" id="KW-0863">Zinc-finger</keyword>
<dbReference type="GO" id="GO:0003677">
    <property type="term" value="F:DNA binding"/>
    <property type="evidence" value="ECO:0007669"/>
    <property type="project" value="UniProtKB-KW"/>
</dbReference>
<dbReference type="PANTHER" id="PTHR46481">
    <property type="entry name" value="ZINC FINGER BED DOMAIN-CONTAINING PROTEIN 4"/>
    <property type="match status" value="1"/>
</dbReference>
<evidence type="ECO:0000256" key="5">
    <source>
        <dbReference type="ARBA" id="ARBA00023015"/>
    </source>
</evidence>
<evidence type="ECO:0000313" key="12">
    <source>
        <dbReference type="Proteomes" id="UP000198287"/>
    </source>
</evidence>
<dbReference type="PANTHER" id="PTHR46481:SF10">
    <property type="entry name" value="ZINC FINGER BED DOMAIN-CONTAINING PROTEIN 39"/>
    <property type="match status" value="1"/>
</dbReference>
<evidence type="ECO:0000256" key="9">
    <source>
        <dbReference type="PROSITE-ProRule" id="PRU00027"/>
    </source>
</evidence>
<evidence type="ECO:0000256" key="4">
    <source>
        <dbReference type="ARBA" id="ARBA00022833"/>
    </source>
</evidence>
<dbReference type="EMBL" id="LNIX01000055">
    <property type="protein sequence ID" value="OXA37602.1"/>
    <property type="molecule type" value="Genomic_DNA"/>
</dbReference>
<dbReference type="SUPFAM" id="SSF53098">
    <property type="entry name" value="Ribonuclease H-like"/>
    <property type="match status" value="1"/>
</dbReference>
<sequence length="640" mass="73818">MDVAEEEIEVVDNEGACNQGNSSEVQVDLSKSWVWAHFEDKSTKDKNGEIFIAKKCRYCSAKYDLRKAMGSTKNLSGHLQNKHKEFCETEKKSSQELIPKCNLDRYLISSQISNEKFLDFLVKWIVSSDQPFLEVESPEFRAMISLINPNVKVPGRTKLTEAIRTKFYDLQMRLRSALEKLTSKISVTVDVWTSSNMEAFVGITGHFIDNSWNLRNILLDFFKIEGPHTGILNIVTDNATNNDTMCQAFQSKLPNFTPEHTRIRYIAHIMHLAVTDFLAELGTPPFDSEEECEISKIDLKNSVCKLRKLIVKIRASPQRREKFIKACDAANIKPVQLILDVKTRWNSTYEMIKRAIGLKETINMISFAERDLREFSTSDRDWNTLQSICEFLQIYDHATSFLCQEKYPTIQHSIPIYNYLIDKGRNFVKNSQDDDLKRAAQVALEKITKYYDLTGSPLNRTYATAILLVAILLPQYRNIPTLKMAFFKDLGWTSGSCNKVKNCVKDLYTDIYQTSENLPEENDDADDGNINPLLSHLYKKRKIEDRTDINKYLAEKVLPYDPKIVCDRIQFWKTRQSDYPFLCKMARDYLPVPATSSPAERAFSKAKNLTTPCRNRLMADTIQFCMCLKDWFKLEDSLLA</sequence>
<dbReference type="InterPro" id="IPR008906">
    <property type="entry name" value="HATC_C_dom"/>
</dbReference>
<comment type="subcellular location">
    <subcellularLocation>
        <location evidence="1">Nucleus</location>
    </subcellularLocation>
</comment>
<evidence type="ECO:0000256" key="7">
    <source>
        <dbReference type="ARBA" id="ARBA00023163"/>
    </source>
</evidence>
<protein>
    <submittedName>
        <fullName evidence="11">Putative AC transposase</fullName>
    </submittedName>
</protein>
<dbReference type="GO" id="GO:0005634">
    <property type="term" value="C:nucleus"/>
    <property type="evidence" value="ECO:0007669"/>
    <property type="project" value="UniProtKB-SubCell"/>
</dbReference>
<dbReference type="GO" id="GO:0008270">
    <property type="term" value="F:zinc ion binding"/>
    <property type="evidence" value="ECO:0007669"/>
    <property type="project" value="UniProtKB-KW"/>
</dbReference>
<evidence type="ECO:0000256" key="2">
    <source>
        <dbReference type="ARBA" id="ARBA00022723"/>
    </source>
</evidence>
<evidence type="ECO:0000313" key="11">
    <source>
        <dbReference type="EMBL" id="OXA37602.1"/>
    </source>
</evidence>
<feature type="domain" description="BED-type" evidence="10">
    <location>
        <begin position="29"/>
        <end position="94"/>
    </location>
</feature>
<dbReference type="Proteomes" id="UP000198287">
    <property type="component" value="Unassembled WGS sequence"/>
</dbReference>
<dbReference type="InterPro" id="IPR036236">
    <property type="entry name" value="Znf_C2H2_sf"/>
</dbReference>
<comment type="caution">
    <text evidence="11">The sequence shown here is derived from an EMBL/GenBank/DDBJ whole genome shotgun (WGS) entry which is preliminary data.</text>
</comment>
<evidence type="ECO:0000256" key="1">
    <source>
        <dbReference type="ARBA" id="ARBA00004123"/>
    </source>
</evidence>
<dbReference type="InterPro" id="IPR012337">
    <property type="entry name" value="RNaseH-like_sf"/>
</dbReference>
<proteinExistence type="predicted"/>
<evidence type="ECO:0000256" key="6">
    <source>
        <dbReference type="ARBA" id="ARBA00023125"/>
    </source>
</evidence>
<accession>A0A226CW69</accession>
<keyword evidence="2" id="KW-0479">Metal-binding</keyword>
<dbReference type="SMART" id="SM00614">
    <property type="entry name" value="ZnF_BED"/>
    <property type="match status" value="1"/>
</dbReference>
<dbReference type="AlphaFoldDB" id="A0A226CW69"/>
<dbReference type="GO" id="GO:0046983">
    <property type="term" value="F:protein dimerization activity"/>
    <property type="evidence" value="ECO:0007669"/>
    <property type="project" value="InterPro"/>
</dbReference>
<evidence type="ECO:0000256" key="3">
    <source>
        <dbReference type="ARBA" id="ARBA00022771"/>
    </source>
</evidence>
<dbReference type="GO" id="GO:0009791">
    <property type="term" value="P:post-embryonic development"/>
    <property type="evidence" value="ECO:0007669"/>
    <property type="project" value="UniProtKB-ARBA"/>
</dbReference>
<dbReference type="OMA" id="FIDHEWI"/>
<keyword evidence="4" id="KW-0862">Zinc</keyword>
<keyword evidence="12" id="KW-1185">Reference proteome</keyword>
<keyword evidence="5" id="KW-0805">Transcription regulation</keyword>
<dbReference type="Pfam" id="PF02892">
    <property type="entry name" value="zf-BED"/>
    <property type="match status" value="1"/>
</dbReference>
<gene>
    <name evidence="11" type="ORF">Fcan01_27676</name>
</gene>
<reference evidence="11 12" key="1">
    <citation type="submission" date="2015-12" db="EMBL/GenBank/DDBJ databases">
        <title>The genome of Folsomia candida.</title>
        <authorList>
            <person name="Faddeeva A."/>
            <person name="Derks M.F."/>
            <person name="Anvar Y."/>
            <person name="Smit S."/>
            <person name="Van Straalen N."/>
            <person name="Roelofs D."/>
        </authorList>
    </citation>
    <scope>NUCLEOTIDE SEQUENCE [LARGE SCALE GENOMIC DNA]</scope>
    <source>
        <strain evidence="11 12">VU population</strain>
        <tissue evidence="11">Whole body</tissue>
    </source>
</reference>
<keyword evidence="7" id="KW-0804">Transcription</keyword>
<keyword evidence="6" id="KW-0238">DNA-binding</keyword>
<evidence type="ECO:0000259" key="10">
    <source>
        <dbReference type="PROSITE" id="PS50808"/>
    </source>
</evidence>
<dbReference type="InterPro" id="IPR052035">
    <property type="entry name" value="ZnF_BED_domain_contain"/>
</dbReference>
<dbReference type="SUPFAM" id="SSF57667">
    <property type="entry name" value="beta-beta-alpha zinc fingers"/>
    <property type="match status" value="1"/>
</dbReference>
<keyword evidence="8" id="KW-0539">Nucleus</keyword>
<dbReference type="InterPro" id="IPR003656">
    <property type="entry name" value="Znf_BED"/>
</dbReference>
<dbReference type="OrthoDB" id="1607513at2759"/>
<organism evidence="11 12">
    <name type="scientific">Folsomia candida</name>
    <name type="common">Springtail</name>
    <dbReference type="NCBI Taxonomy" id="158441"/>
    <lineage>
        <taxon>Eukaryota</taxon>
        <taxon>Metazoa</taxon>
        <taxon>Ecdysozoa</taxon>
        <taxon>Arthropoda</taxon>
        <taxon>Hexapoda</taxon>
        <taxon>Collembola</taxon>
        <taxon>Entomobryomorpha</taxon>
        <taxon>Isotomoidea</taxon>
        <taxon>Isotomidae</taxon>
        <taxon>Proisotominae</taxon>
        <taxon>Folsomia</taxon>
    </lineage>
</organism>
<name>A0A226CW69_FOLCA</name>
<dbReference type="PROSITE" id="PS50808">
    <property type="entry name" value="ZF_BED"/>
    <property type="match status" value="1"/>
</dbReference>